<feature type="compositionally biased region" description="Basic and acidic residues" evidence="1">
    <location>
        <begin position="76"/>
        <end position="97"/>
    </location>
</feature>
<dbReference type="EMBL" id="SMKO01000137">
    <property type="protein sequence ID" value="TDC98524.1"/>
    <property type="molecule type" value="Genomic_DNA"/>
</dbReference>
<feature type="region of interest" description="Disordered" evidence="1">
    <location>
        <begin position="28"/>
        <end position="97"/>
    </location>
</feature>
<evidence type="ECO:0000256" key="2">
    <source>
        <dbReference type="SAM" id="SignalP"/>
    </source>
</evidence>
<feature type="signal peptide" evidence="2">
    <location>
        <begin position="1"/>
        <end position="26"/>
    </location>
</feature>
<protein>
    <recommendedName>
        <fullName evidence="5">Secreted protein</fullName>
    </recommendedName>
</protein>
<keyword evidence="4" id="KW-1185">Reference proteome</keyword>
<dbReference type="AlphaFoldDB" id="A0A4R4V9I6"/>
<evidence type="ECO:0000313" key="3">
    <source>
        <dbReference type="EMBL" id="TDC98524.1"/>
    </source>
</evidence>
<proteinExistence type="predicted"/>
<evidence type="ECO:0000256" key="1">
    <source>
        <dbReference type="SAM" id="MobiDB-lite"/>
    </source>
</evidence>
<feature type="chain" id="PRO_5020456959" description="Secreted protein" evidence="2">
    <location>
        <begin position="27"/>
        <end position="178"/>
    </location>
</feature>
<keyword evidence="2" id="KW-0732">Signal</keyword>
<feature type="region of interest" description="Disordered" evidence="1">
    <location>
        <begin position="134"/>
        <end position="178"/>
    </location>
</feature>
<dbReference type="PROSITE" id="PS51257">
    <property type="entry name" value="PROKAR_LIPOPROTEIN"/>
    <property type="match status" value="1"/>
</dbReference>
<evidence type="ECO:0000313" key="4">
    <source>
        <dbReference type="Proteomes" id="UP000295258"/>
    </source>
</evidence>
<comment type="caution">
    <text evidence="3">The sequence shown here is derived from an EMBL/GenBank/DDBJ whole genome shotgun (WGS) entry which is preliminary data.</text>
</comment>
<dbReference type="RefSeq" id="WP_132601292.1">
    <property type="nucleotide sequence ID" value="NZ_SMKO01000137.1"/>
</dbReference>
<gene>
    <name evidence="3" type="ORF">E1292_35025</name>
</gene>
<reference evidence="3 4" key="1">
    <citation type="submission" date="2019-03" db="EMBL/GenBank/DDBJ databases">
        <title>Draft genome sequences of novel Actinobacteria.</title>
        <authorList>
            <person name="Sahin N."/>
            <person name="Ay H."/>
            <person name="Saygin H."/>
        </authorList>
    </citation>
    <scope>NUCLEOTIDE SEQUENCE [LARGE SCALE GENOMIC DNA]</scope>
    <source>
        <strain evidence="3 4">KC310</strain>
    </source>
</reference>
<name>A0A4R4V9I6_9ACTN</name>
<organism evidence="3 4">
    <name type="scientific">Nonomuraea deserti</name>
    <dbReference type="NCBI Taxonomy" id="1848322"/>
    <lineage>
        <taxon>Bacteria</taxon>
        <taxon>Bacillati</taxon>
        <taxon>Actinomycetota</taxon>
        <taxon>Actinomycetes</taxon>
        <taxon>Streptosporangiales</taxon>
        <taxon>Streptosporangiaceae</taxon>
        <taxon>Nonomuraea</taxon>
    </lineage>
</organism>
<dbReference type="Proteomes" id="UP000295258">
    <property type="component" value="Unassembled WGS sequence"/>
</dbReference>
<sequence>MRGRVLSALAVAPIAFTLALTGCGSAGGGGSDVASVSGGSGNQAAATSKPSVDPQEQGLKFAQCMRENGVDVPDPEPGKGVRMKMEAKGPEDRERIEKAQEACKEFAPSGQKSGQGDPKMGENLRKLAQCMRDNGVENYPDPEGNMMRITGEVGKDPDFKDAQAKCQKESAEAGVGDS</sequence>
<evidence type="ECO:0008006" key="5">
    <source>
        <dbReference type="Google" id="ProtNLM"/>
    </source>
</evidence>
<feature type="compositionally biased region" description="Basic and acidic residues" evidence="1">
    <location>
        <begin position="153"/>
        <end position="171"/>
    </location>
</feature>
<accession>A0A4R4V9I6</accession>